<dbReference type="InterPro" id="IPR032710">
    <property type="entry name" value="NTF2-like_dom_sf"/>
</dbReference>
<dbReference type="Gene3D" id="3.10.450.50">
    <property type="match status" value="1"/>
</dbReference>
<evidence type="ECO:0000313" key="3">
    <source>
        <dbReference type="Proteomes" id="UP000791080"/>
    </source>
</evidence>
<feature type="domain" description="DUF4440" evidence="1">
    <location>
        <begin position="9"/>
        <end position="126"/>
    </location>
</feature>
<name>A0ABT1JF91_ACTCY</name>
<comment type="caution">
    <text evidence="2">The sequence shown here is derived from an EMBL/GenBank/DDBJ whole genome shotgun (WGS) entry which is preliminary data.</text>
</comment>
<dbReference type="InterPro" id="IPR027843">
    <property type="entry name" value="DUF4440"/>
</dbReference>
<dbReference type="RefSeq" id="WP_026420541.1">
    <property type="nucleotide sequence ID" value="NZ_AUBJ02000001.1"/>
</dbReference>
<organism evidence="2 3">
    <name type="scientific">Actinoalloteichus caeruleus DSM 43889</name>
    <dbReference type="NCBI Taxonomy" id="1120930"/>
    <lineage>
        <taxon>Bacteria</taxon>
        <taxon>Bacillati</taxon>
        <taxon>Actinomycetota</taxon>
        <taxon>Actinomycetes</taxon>
        <taxon>Pseudonocardiales</taxon>
        <taxon>Pseudonocardiaceae</taxon>
        <taxon>Actinoalloteichus</taxon>
        <taxon>Actinoalloteichus cyanogriseus</taxon>
    </lineage>
</organism>
<dbReference type="SUPFAM" id="SSF54427">
    <property type="entry name" value="NTF2-like"/>
    <property type="match status" value="1"/>
</dbReference>
<accession>A0ABT1JF91</accession>
<dbReference type="Pfam" id="PF14534">
    <property type="entry name" value="DUF4440"/>
    <property type="match status" value="1"/>
</dbReference>
<evidence type="ECO:0000259" key="1">
    <source>
        <dbReference type="Pfam" id="PF14534"/>
    </source>
</evidence>
<sequence>MATGSDRILTALVRDYEHACNTNDARFMNDLFADDPVFVTFGGTLVDGKEELYRAQAAVLAPGGVLEHTNVSYTVERITRLDTGVAVIHARQRTRHSGTTDERAGKHPMESVLMLVAQLDDRGWRIRIGQNTPVT</sequence>
<dbReference type="NCBIfam" id="TIGR02246">
    <property type="entry name" value="SgcJ/EcaC family oxidoreductase"/>
    <property type="match status" value="1"/>
</dbReference>
<proteinExistence type="predicted"/>
<keyword evidence="3" id="KW-1185">Reference proteome</keyword>
<dbReference type="Proteomes" id="UP000791080">
    <property type="component" value="Unassembled WGS sequence"/>
</dbReference>
<protein>
    <recommendedName>
        <fullName evidence="1">DUF4440 domain-containing protein</fullName>
    </recommendedName>
</protein>
<dbReference type="InterPro" id="IPR011944">
    <property type="entry name" value="Steroid_delta5-4_isomerase"/>
</dbReference>
<evidence type="ECO:0000313" key="2">
    <source>
        <dbReference type="EMBL" id="MCP2331164.1"/>
    </source>
</evidence>
<dbReference type="EMBL" id="AUBJ02000001">
    <property type="protein sequence ID" value="MCP2331164.1"/>
    <property type="molecule type" value="Genomic_DNA"/>
</dbReference>
<reference evidence="2 3" key="1">
    <citation type="submission" date="2022-06" db="EMBL/GenBank/DDBJ databases">
        <title>Genomic Encyclopedia of Type Strains, Phase I: the one thousand microbial genomes (KMG-I) project.</title>
        <authorList>
            <person name="Kyrpides N."/>
        </authorList>
    </citation>
    <scope>NUCLEOTIDE SEQUENCE [LARGE SCALE GENOMIC DNA]</scope>
    <source>
        <strain evidence="2 3">DSM 43889</strain>
    </source>
</reference>
<gene>
    <name evidence="2" type="ORF">G443_001434</name>
</gene>